<comment type="catalytic activity">
    <reaction evidence="6">
        <text>cytidine(1402) in 16S rRNA + S-adenosyl-L-methionine = 2'-O-methylcytidine(1402) in 16S rRNA + S-adenosyl-L-homocysteine + H(+)</text>
        <dbReference type="Rhea" id="RHEA:42924"/>
        <dbReference type="Rhea" id="RHEA-COMP:10285"/>
        <dbReference type="Rhea" id="RHEA-COMP:10286"/>
        <dbReference type="ChEBI" id="CHEBI:15378"/>
        <dbReference type="ChEBI" id="CHEBI:57856"/>
        <dbReference type="ChEBI" id="CHEBI:59789"/>
        <dbReference type="ChEBI" id="CHEBI:74495"/>
        <dbReference type="ChEBI" id="CHEBI:82748"/>
        <dbReference type="EC" id="2.1.1.198"/>
    </reaction>
</comment>
<dbReference type="InterPro" id="IPR000878">
    <property type="entry name" value="4pyrrol_Mease"/>
</dbReference>
<protein>
    <recommendedName>
        <fullName evidence="6">Ribosomal RNA small subunit methyltransferase I</fullName>
        <ecNumber evidence="6">2.1.1.198</ecNumber>
    </recommendedName>
    <alternativeName>
        <fullName evidence="6">16S rRNA 2'-O-ribose C1402 methyltransferase</fullName>
    </alternativeName>
    <alternativeName>
        <fullName evidence="6">rRNA (cytidine-2'-O-)-methyltransferase RsmI</fullName>
    </alternativeName>
</protein>
<feature type="domain" description="Tetrapyrrole methylase" evidence="7">
    <location>
        <begin position="20"/>
        <end position="221"/>
    </location>
</feature>
<dbReference type="FunFam" id="3.30.950.10:FF:000002">
    <property type="entry name" value="Ribosomal RNA small subunit methyltransferase I"/>
    <property type="match status" value="1"/>
</dbReference>
<comment type="similarity">
    <text evidence="6">Belongs to the methyltransferase superfamily. RsmI family.</text>
</comment>
<keyword evidence="10" id="KW-1185">Reference proteome</keyword>
<dbReference type="CDD" id="cd11648">
    <property type="entry name" value="RsmI"/>
    <property type="match status" value="1"/>
</dbReference>
<dbReference type="NCBIfam" id="TIGR00096">
    <property type="entry name" value="16S rRNA (cytidine(1402)-2'-O)-methyltransferase"/>
    <property type="match status" value="1"/>
</dbReference>
<dbReference type="InterPro" id="IPR008189">
    <property type="entry name" value="rRNA_ssu_MeTfrase_I"/>
</dbReference>
<evidence type="ECO:0000256" key="2">
    <source>
        <dbReference type="ARBA" id="ARBA00022552"/>
    </source>
</evidence>
<dbReference type="GO" id="GO:0005737">
    <property type="term" value="C:cytoplasm"/>
    <property type="evidence" value="ECO:0007669"/>
    <property type="project" value="UniProtKB-SubCell"/>
</dbReference>
<dbReference type="PANTHER" id="PTHR46111:SF1">
    <property type="entry name" value="RIBOSOMAL RNA SMALL SUBUNIT METHYLTRANSFERASE I"/>
    <property type="match status" value="1"/>
</dbReference>
<dbReference type="InterPro" id="IPR053910">
    <property type="entry name" value="RsmI_HTH"/>
</dbReference>
<dbReference type="Gene3D" id="3.40.1010.10">
    <property type="entry name" value="Cobalt-precorrin-4 Transmethylase, Domain 1"/>
    <property type="match status" value="1"/>
</dbReference>
<evidence type="ECO:0000256" key="5">
    <source>
        <dbReference type="ARBA" id="ARBA00022691"/>
    </source>
</evidence>
<dbReference type="FunFam" id="3.40.1010.10:FF:000007">
    <property type="entry name" value="Ribosomal RNA small subunit methyltransferase I"/>
    <property type="match status" value="1"/>
</dbReference>
<dbReference type="Gene3D" id="3.30.950.10">
    <property type="entry name" value="Methyltransferase, Cobalt-precorrin-4 Transmethylase, Domain 2"/>
    <property type="match status" value="1"/>
</dbReference>
<gene>
    <name evidence="6 9" type="primary">rsmI</name>
    <name evidence="9" type="ORF">EAY64_04515</name>
</gene>
<dbReference type="Pfam" id="PF23016">
    <property type="entry name" value="RsmI_C"/>
    <property type="match status" value="1"/>
</dbReference>
<dbReference type="Proteomes" id="UP000274139">
    <property type="component" value="Unassembled WGS sequence"/>
</dbReference>
<dbReference type="InterPro" id="IPR018063">
    <property type="entry name" value="SAM_MeTrfase_RsmI_CS"/>
</dbReference>
<comment type="function">
    <text evidence="6">Catalyzes the 2'-O-methylation of the ribose of cytidine 1402 (C1402) in 16S rRNA.</text>
</comment>
<evidence type="ECO:0000313" key="9">
    <source>
        <dbReference type="EMBL" id="RMD00898.1"/>
    </source>
</evidence>
<keyword evidence="5 6" id="KW-0949">S-adenosyl-L-methionine</keyword>
<sequence>MHTSFAHLLESARESFCRGTLYVVATPIGNLGDVTARALTAFGVADVVCAEDTRVTGSLLTAYGIHANKLVSLREHNERSMAEQVIRWLAEGQIVVQVSDAGTPAVSDPGARLVEAVRAAGHPVRPIPGVSAVITALSASGFTSNAFLFHGFLPPKSGERRRTLQQWLSADHLVVCYEAPHRIVDTLQDIVAELGPERRLMLARELTKTFETFHSLPAGELLEWVKADSNQQRGEIVLIIDAAPQPDSDEALPEEAVRIMNILSAELPMKQASTLAAQISGANRKQLYDHALKLKKDAAE</sequence>
<comment type="caution">
    <text evidence="9">The sequence shown here is derived from an EMBL/GenBank/DDBJ whole genome shotgun (WGS) entry which is preliminary data.</text>
</comment>
<dbReference type="RefSeq" id="WP_103523595.1">
    <property type="nucleotide sequence ID" value="NZ_JAIZDC010000003.1"/>
</dbReference>
<evidence type="ECO:0000313" key="10">
    <source>
        <dbReference type="Proteomes" id="UP000274139"/>
    </source>
</evidence>
<keyword evidence="2 6" id="KW-0698">rRNA processing</keyword>
<dbReference type="AlphaFoldDB" id="A0A454JLZ4"/>
<dbReference type="PIRSF" id="PIRSF005917">
    <property type="entry name" value="MTase_YraL"/>
    <property type="match status" value="1"/>
</dbReference>
<keyword evidence="3 6" id="KW-0489">Methyltransferase</keyword>
<evidence type="ECO:0000259" key="8">
    <source>
        <dbReference type="Pfam" id="PF23016"/>
    </source>
</evidence>
<comment type="subcellular location">
    <subcellularLocation>
        <location evidence="6">Cytoplasm</location>
    </subcellularLocation>
</comment>
<dbReference type="PANTHER" id="PTHR46111">
    <property type="entry name" value="RIBOSOMAL RNA SMALL SUBUNIT METHYLTRANSFERASE I"/>
    <property type="match status" value="1"/>
</dbReference>
<dbReference type="InterPro" id="IPR014776">
    <property type="entry name" value="4pyrrole_Mease_sub2"/>
</dbReference>
<keyword evidence="1 6" id="KW-0963">Cytoplasm</keyword>
<keyword evidence="4 6" id="KW-0808">Transferase</keyword>
<dbReference type="GO" id="GO:0070677">
    <property type="term" value="F:rRNA (cytosine-2'-O-)-methyltransferase activity"/>
    <property type="evidence" value="ECO:0007669"/>
    <property type="project" value="UniProtKB-UniRule"/>
</dbReference>
<dbReference type="OrthoDB" id="9809084at2"/>
<dbReference type="EMBL" id="RFAR01000012">
    <property type="protein sequence ID" value="RMD00898.1"/>
    <property type="molecule type" value="Genomic_DNA"/>
</dbReference>
<accession>A0A454JLZ4</accession>
<proteinExistence type="inferred from homology"/>
<dbReference type="InterPro" id="IPR035996">
    <property type="entry name" value="4pyrrol_Methylase_sf"/>
</dbReference>
<evidence type="ECO:0000256" key="1">
    <source>
        <dbReference type="ARBA" id="ARBA00022490"/>
    </source>
</evidence>
<dbReference type="InterPro" id="IPR014777">
    <property type="entry name" value="4pyrrole_Mease_sub1"/>
</dbReference>
<dbReference type="HAMAP" id="MF_01877">
    <property type="entry name" value="16SrRNA_methyltr_I"/>
    <property type="match status" value="1"/>
</dbReference>
<evidence type="ECO:0000259" key="7">
    <source>
        <dbReference type="Pfam" id="PF00590"/>
    </source>
</evidence>
<evidence type="ECO:0000256" key="4">
    <source>
        <dbReference type="ARBA" id="ARBA00022679"/>
    </source>
</evidence>
<dbReference type="EC" id="2.1.1.198" evidence="6"/>
<feature type="domain" description="RsmI HTH" evidence="8">
    <location>
        <begin position="250"/>
        <end position="295"/>
    </location>
</feature>
<dbReference type="SUPFAM" id="SSF53790">
    <property type="entry name" value="Tetrapyrrole methylase"/>
    <property type="match status" value="1"/>
</dbReference>
<organism evidence="9 10">
    <name type="scientific">Aquitalea palustris</name>
    <dbReference type="NCBI Taxonomy" id="2480983"/>
    <lineage>
        <taxon>Bacteria</taxon>
        <taxon>Pseudomonadati</taxon>
        <taxon>Pseudomonadota</taxon>
        <taxon>Betaproteobacteria</taxon>
        <taxon>Neisseriales</taxon>
        <taxon>Chromobacteriaceae</taxon>
        <taxon>Aquitalea</taxon>
    </lineage>
</organism>
<evidence type="ECO:0000256" key="6">
    <source>
        <dbReference type="HAMAP-Rule" id="MF_01877"/>
    </source>
</evidence>
<evidence type="ECO:0000256" key="3">
    <source>
        <dbReference type="ARBA" id="ARBA00022603"/>
    </source>
</evidence>
<reference evidence="9 10" key="1">
    <citation type="submission" date="2018-10" db="EMBL/GenBank/DDBJ databases">
        <title>Draft genome sequence of Aquitalea MWU14-2217 isolated from a wild cranberry bog in Provincetown, Massachusetts.</title>
        <authorList>
            <person name="Ebadzadsahrai G."/>
            <person name="Soby S."/>
        </authorList>
    </citation>
    <scope>NUCLEOTIDE SEQUENCE [LARGE SCALE GENOMIC DNA]</scope>
    <source>
        <strain evidence="9 10">MWU14-2217</strain>
    </source>
</reference>
<dbReference type="PROSITE" id="PS01296">
    <property type="entry name" value="RSMI"/>
    <property type="match status" value="1"/>
</dbReference>
<dbReference type="Pfam" id="PF00590">
    <property type="entry name" value="TP_methylase"/>
    <property type="match status" value="1"/>
</dbReference>
<name>A0A454JLZ4_9NEIS</name>